<dbReference type="KEGG" id="pbj:VN24_06440"/>
<dbReference type="PRINTS" id="PR00421">
    <property type="entry name" value="THIOREDOXIN"/>
</dbReference>
<dbReference type="InterPro" id="IPR036249">
    <property type="entry name" value="Thioredoxin-like_sf"/>
</dbReference>
<accession>A0A0D5NQK5</accession>
<dbReference type="NCBIfam" id="TIGR01068">
    <property type="entry name" value="thioredoxin"/>
    <property type="match status" value="1"/>
</dbReference>
<feature type="site" description="Contributes to redox potential value" evidence="9">
    <location>
        <position position="32"/>
    </location>
</feature>
<evidence type="ECO:0000256" key="4">
    <source>
        <dbReference type="ARBA" id="ARBA00022982"/>
    </source>
</evidence>
<dbReference type="PANTHER" id="PTHR45663">
    <property type="entry name" value="GEO12009P1"/>
    <property type="match status" value="1"/>
</dbReference>
<dbReference type="OrthoDB" id="9790390at2"/>
<dbReference type="AlphaFoldDB" id="A0A0D5NQK5"/>
<evidence type="ECO:0000256" key="8">
    <source>
        <dbReference type="PIRNR" id="PIRNR000077"/>
    </source>
</evidence>
<comment type="similarity">
    <text evidence="1 8">Belongs to the thioredoxin family.</text>
</comment>
<evidence type="ECO:0000313" key="12">
    <source>
        <dbReference type="EMBL" id="AJY77551.1"/>
    </source>
</evidence>
<feature type="disulfide bond" description="Redox-active" evidence="10">
    <location>
        <begin position="30"/>
        <end position="33"/>
    </location>
</feature>
<evidence type="ECO:0000256" key="9">
    <source>
        <dbReference type="PIRSR" id="PIRSR000077-1"/>
    </source>
</evidence>
<dbReference type="EMBL" id="CP011058">
    <property type="protein sequence ID" value="AJY77551.1"/>
    <property type="molecule type" value="Genomic_DNA"/>
</dbReference>
<reference evidence="12 13" key="1">
    <citation type="journal article" date="2015" name="J. Biotechnol.">
        <title>Complete genome sequence of Paenibacillus beijingensis 7188(T) (=DSM 24997(T)), a novel rhizobacterium from jujube garden soil.</title>
        <authorList>
            <person name="Kwak Y."/>
            <person name="Shin J.H."/>
        </authorList>
    </citation>
    <scope>NUCLEOTIDE SEQUENCE [LARGE SCALE GENOMIC DNA]</scope>
    <source>
        <strain evidence="12 13">DSM 24997</strain>
    </source>
</reference>
<evidence type="ECO:0000256" key="2">
    <source>
        <dbReference type="ARBA" id="ARBA00020570"/>
    </source>
</evidence>
<dbReference type="STRING" id="1126833.VN24_06440"/>
<sequence>MAISDVTDASFKDVVESAQTVLVDFWANWCPPCKMIAPVLEELDIEIPGLKIVKLNVDDDPITPGSFNVMSLPTLIVFKNGQAVDRIVGFKSKNQLQTLVSRYL</sequence>
<dbReference type="PROSITE" id="PS51352">
    <property type="entry name" value="THIOREDOXIN_2"/>
    <property type="match status" value="1"/>
</dbReference>
<feature type="active site" description="Nucleophile" evidence="9">
    <location>
        <position position="33"/>
    </location>
</feature>
<dbReference type="InterPro" id="IPR013766">
    <property type="entry name" value="Thioredoxin_domain"/>
</dbReference>
<organism evidence="12 13">
    <name type="scientific">Paenibacillus beijingensis</name>
    <dbReference type="NCBI Taxonomy" id="1126833"/>
    <lineage>
        <taxon>Bacteria</taxon>
        <taxon>Bacillati</taxon>
        <taxon>Bacillota</taxon>
        <taxon>Bacilli</taxon>
        <taxon>Bacillales</taxon>
        <taxon>Paenibacillaceae</taxon>
        <taxon>Paenibacillus</taxon>
    </lineage>
</organism>
<evidence type="ECO:0000256" key="3">
    <source>
        <dbReference type="ARBA" id="ARBA00022448"/>
    </source>
</evidence>
<dbReference type="Proteomes" id="UP000032633">
    <property type="component" value="Chromosome"/>
</dbReference>
<evidence type="ECO:0000256" key="1">
    <source>
        <dbReference type="ARBA" id="ARBA00008987"/>
    </source>
</evidence>
<protein>
    <recommendedName>
        <fullName evidence="2 7">Thioredoxin</fullName>
    </recommendedName>
</protein>
<dbReference type="CDD" id="cd02947">
    <property type="entry name" value="TRX_family"/>
    <property type="match status" value="1"/>
</dbReference>
<feature type="domain" description="Thioredoxin" evidence="11">
    <location>
        <begin position="1"/>
        <end position="104"/>
    </location>
</feature>
<keyword evidence="6 10" id="KW-0676">Redox-active center</keyword>
<dbReference type="PATRIC" id="fig|1126833.4.peg.1399"/>
<evidence type="ECO:0000256" key="10">
    <source>
        <dbReference type="PIRSR" id="PIRSR000077-4"/>
    </source>
</evidence>
<dbReference type="InterPro" id="IPR005746">
    <property type="entry name" value="Thioredoxin"/>
</dbReference>
<keyword evidence="13" id="KW-1185">Reference proteome</keyword>
<name>A0A0D5NQK5_9BACL</name>
<dbReference type="Pfam" id="PF00085">
    <property type="entry name" value="Thioredoxin"/>
    <property type="match status" value="1"/>
</dbReference>
<gene>
    <name evidence="12" type="ORF">VN24_06440</name>
</gene>
<dbReference type="PROSITE" id="PS00194">
    <property type="entry name" value="THIOREDOXIN_1"/>
    <property type="match status" value="1"/>
</dbReference>
<dbReference type="Gene3D" id="3.40.30.10">
    <property type="entry name" value="Glutaredoxin"/>
    <property type="match status" value="1"/>
</dbReference>
<dbReference type="PIRSF" id="PIRSF000077">
    <property type="entry name" value="Thioredoxin"/>
    <property type="match status" value="1"/>
</dbReference>
<dbReference type="RefSeq" id="WP_045673041.1">
    <property type="nucleotide sequence ID" value="NZ_CP011058.1"/>
</dbReference>
<evidence type="ECO:0000259" key="11">
    <source>
        <dbReference type="PROSITE" id="PS51352"/>
    </source>
</evidence>
<keyword evidence="3" id="KW-0813">Transport</keyword>
<dbReference type="HOGENOM" id="CLU_090389_10_4_9"/>
<evidence type="ECO:0000256" key="5">
    <source>
        <dbReference type="ARBA" id="ARBA00023157"/>
    </source>
</evidence>
<evidence type="ECO:0000256" key="7">
    <source>
        <dbReference type="NCBIfam" id="TIGR01068"/>
    </source>
</evidence>
<reference evidence="13" key="2">
    <citation type="submission" date="2015-03" db="EMBL/GenBank/DDBJ databases">
        <title>Genome sequence of Paenibacillus beijingensis strain DSM 24997T.</title>
        <authorList>
            <person name="Kwak Y."/>
            <person name="Shin J.-H."/>
        </authorList>
    </citation>
    <scope>NUCLEOTIDE SEQUENCE [LARGE SCALE GENOMIC DNA]</scope>
    <source>
        <strain evidence="13">DSM 24997</strain>
    </source>
</reference>
<proteinExistence type="inferred from homology"/>
<dbReference type="GO" id="GO:0015035">
    <property type="term" value="F:protein-disulfide reductase activity"/>
    <property type="evidence" value="ECO:0007669"/>
    <property type="project" value="UniProtKB-UniRule"/>
</dbReference>
<dbReference type="GO" id="GO:0005829">
    <property type="term" value="C:cytosol"/>
    <property type="evidence" value="ECO:0007669"/>
    <property type="project" value="TreeGrafter"/>
</dbReference>
<dbReference type="SUPFAM" id="SSF52833">
    <property type="entry name" value="Thioredoxin-like"/>
    <property type="match status" value="1"/>
</dbReference>
<dbReference type="FunFam" id="3.40.30.10:FF:000001">
    <property type="entry name" value="Thioredoxin"/>
    <property type="match status" value="1"/>
</dbReference>
<keyword evidence="5 10" id="KW-1015">Disulfide bond</keyword>
<feature type="site" description="Contributes to redox potential value" evidence="9">
    <location>
        <position position="31"/>
    </location>
</feature>
<feature type="site" description="Deprotonates C-terminal active site Cys" evidence="9">
    <location>
        <position position="24"/>
    </location>
</feature>
<feature type="active site" description="Nucleophile" evidence="9">
    <location>
        <position position="30"/>
    </location>
</feature>
<evidence type="ECO:0000313" key="13">
    <source>
        <dbReference type="Proteomes" id="UP000032633"/>
    </source>
</evidence>
<dbReference type="InterPro" id="IPR017937">
    <property type="entry name" value="Thioredoxin_CS"/>
</dbReference>
<keyword evidence="4" id="KW-0249">Electron transport</keyword>
<dbReference type="GO" id="GO:0045454">
    <property type="term" value="P:cell redox homeostasis"/>
    <property type="evidence" value="ECO:0007669"/>
    <property type="project" value="TreeGrafter"/>
</dbReference>
<dbReference type="PANTHER" id="PTHR45663:SF11">
    <property type="entry name" value="GEO12009P1"/>
    <property type="match status" value="1"/>
</dbReference>
<evidence type="ECO:0000256" key="6">
    <source>
        <dbReference type="ARBA" id="ARBA00023284"/>
    </source>
</evidence>